<evidence type="ECO:0000313" key="2">
    <source>
        <dbReference type="EMBL" id="MEY2252474.1"/>
    </source>
</evidence>
<organism evidence="2 3">
    <name type="scientific">Comamonas sediminis</name>
    <dbReference type="NCBI Taxonomy" id="1783360"/>
    <lineage>
        <taxon>Bacteria</taxon>
        <taxon>Pseudomonadati</taxon>
        <taxon>Pseudomonadota</taxon>
        <taxon>Betaproteobacteria</taxon>
        <taxon>Burkholderiales</taxon>
        <taxon>Comamonadaceae</taxon>
        <taxon>Comamonas</taxon>
    </lineage>
</organism>
<sequence length="130" mass="13873">MSDKAETENTNTNTAAAQAGQATADNQAMDETINGRPYQLVPLETPIKRAGGDITEIKVMKPLGGDLRGLSIKSLADMDALSVQVLLPRITQPSIIQAEANALDLVDLANCAGVVWDFLQPSSVRKAIRQ</sequence>
<evidence type="ECO:0000256" key="1">
    <source>
        <dbReference type="SAM" id="MobiDB-lite"/>
    </source>
</evidence>
<feature type="compositionally biased region" description="Low complexity" evidence="1">
    <location>
        <begin position="8"/>
        <end position="27"/>
    </location>
</feature>
<feature type="region of interest" description="Disordered" evidence="1">
    <location>
        <begin position="1"/>
        <end position="27"/>
    </location>
</feature>
<dbReference type="Pfam" id="PF10109">
    <property type="entry name" value="Phage_TAC_7"/>
    <property type="match status" value="1"/>
</dbReference>
<proteinExistence type="predicted"/>
<dbReference type="EMBL" id="JBGBDC010000006">
    <property type="protein sequence ID" value="MEY2252474.1"/>
    <property type="molecule type" value="Genomic_DNA"/>
</dbReference>
<dbReference type="RefSeq" id="WP_369460505.1">
    <property type="nucleotide sequence ID" value="NZ_JBGBDC010000006.1"/>
</dbReference>
<dbReference type="Proteomes" id="UP001562178">
    <property type="component" value="Unassembled WGS sequence"/>
</dbReference>
<name>A0ABV4B4M1_9BURK</name>
<dbReference type="InterPro" id="IPR019289">
    <property type="entry name" value="Phage_tail_E/E"/>
</dbReference>
<keyword evidence="3" id="KW-1185">Reference proteome</keyword>
<gene>
    <name evidence="2" type="ORF">AB7A72_15760</name>
</gene>
<evidence type="ECO:0000313" key="3">
    <source>
        <dbReference type="Proteomes" id="UP001562178"/>
    </source>
</evidence>
<protein>
    <submittedName>
        <fullName evidence="2">Phage tail assembly protein</fullName>
    </submittedName>
</protein>
<comment type="caution">
    <text evidence="2">The sequence shown here is derived from an EMBL/GenBank/DDBJ whole genome shotgun (WGS) entry which is preliminary data.</text>
</comment>
<accession>A0ABV4B4M1</accession>
<reference evidence="2 3" key="1">
    <citation type="journal article" date="2016" name="Int. J. Syst. Evol. Microbiol.">
        <title>Description of Comamonas sediminis sp. nov., isolated from lagoon sediments.</title>
        <authorList>
            <person name="Subhash Y."/>
            <person name="Bang J.J."/>
            <person name="You T.H."/>
            <person name="Lee S.S."/>
        </authorList>
    </citation>
    <scope>NUCLEOTIDE SEQUENCE [LARGE SCALE GENOMIC DNA]</scope>
    <source>
        <strain evidence="2 3">JCM 31169</strain>
    </source>
</reference>